<dbReference type="CDD" id="cd02203">
    <property type="entry name" value="PurL_repeat1"/>
    <property type="match status" value="1"/>
</dbReference>
<dbReference type="eggNOG" id="COG0047">
    <property type="taxonomic scope" value="Bacteria"/>
</dbReference>
<dbReference type="InterPro" id="IPR010141">
    <property type="entry name" value="FGAM_synthase"/>
</dbReference>
<dbReference type="Gene3D" id="3.90.650.10">
    <property type="entry name" value="PurM-like C-terminal domain"/>
    <property type="match status" value="1"/>
</dbReference>
<dbReference type="InterPro" id="IPR029062">
    <property type="entry name" value="Class_I_gatase-like"/>
</dbReference>
<dbReference type="GO" id="GO:0005524">
    <property type="term" value="F:ATP binding"/>
    <property type="evidence" value="ECO:0007669"/>
    <property type="project" value="UniProtKB-KW"/>
</dbReference>
<dbReference type="RefSeq" id="WP_021725712.1">
    <property type="nucleotide sequence ID" value="NZ_AWEZ01000037.1"/>
</dbReference>
<dbReference type="SUPFAM" id="SSF52317">
    <property type="entry name" value="Class I glutamine amidotransferase-like"/>
    <property type="match status" value="1"/>
</dbReference>
<dbReference type="InterPro" id="IPR036676">
    <property type="entry name" value="PurM-like_C_sf"/>
</dbReference>
<dbReference type="InterPro" id="IPR036921">
    <property type="entry name" value="PurM-like_N_sf"/>
</dbReference>
<accession>U2TRI6</accession>
<dbReference type="GO" id="GO:0006164">
    <property type="term" value="P:purine nucleotide biosynthetic process"/>
    <property type="evidence" value="ECO:0007669"/>
    <property type="project" value="UniProtKB-KW"/>
</dbReference>
<dbReference type="OrthoDB" id="9804441at2"/>
<evidence type="ECO:0000313" key="9">
    <source>
        <dbReference type="EMBL" id="ERL09015.1"/>
    </source>
</evidence>
<evidence type="ECO:0000259" key="8">
    <source>
        <dbReference type="Pfam" id="PF18072"/>
    </source>
</evidence>
<keyword evidence="3" id="KW-0547">Nucleotide-binding</keyword>
<dbReference type="GO" id="GO:0005737">
    <property type="term" value="C:cytoplasm"/>
    <property type="evidence" value="ECO:0007669"/>
    <property type="project" value="TreeGrafter"/>
</dbReference>
<keyword evidence="5" id="KW-0067">ATP-binding</keyword>
<evidence type="ECO:0000259" key="7">
    <source>
        <dbReference type="Pfam" id="PF02769"/>
    </source>
</evidence>
<dbReference type="FunFam" id="3.30.1330.10:FF:000013">
    <property type="entry name" value="Phosphoribosylformylglycinamidine synthase"/>
    <property type="match status" value="1"/>
</dbReference>
<dbReference type="InterPro" id="IPR041609">
    <property type="entry name" value="PurL_linker"/>
</dbReference>
<dbReference type="SUPFAM" id="SSF56042">
    <property type="entry name" value="PurM C-terminal domain-like"/>
    <property type="match status" value="1"/>
</dbReference>
<dbReference type="InterPro" id="IPR010918">
    <property type="entry name" value="PurM-like_C_dom"/>
</dbReference>
<keyword evidence="2" id="KW-0479">Metal-binding</keyword>
<gene>
    <name evidence="9" type="ORF">HMPREF1316_2095</name>
</gene>
<dbReference type="PANTHER" id="PTHR10099">
    <property type="entry name" value="PHOSPHORIBOSYLFORMYLGLYCINAMIDINE SYNTHASE"/>
    <property type="match status" value="1"/>
</dbReference>
<dbReference type="STRING" id="1125712.HMPREF1316_2095"/>
<dbReference type="Pfam" id="PF13507">
    <property type="entry name" value="GATase_5"/>
    <property type="match status" value="1"/>
</dbReference>
<dbReference type="SUPFAM" id="SSF55326">
    <property type="entry name" value="PurM N-terminal domain-like"/>
    <property type="match status" value="2"/>
</dbReference>
<dbReference type="PROSITE" id="PS51273">
    <property type="entry name" value="GATASE_TYPE_1"/>
    <property type="match status" value="1"/>
</dbReference>
<dbReference type="CDD" id="cd02204">
    <property type="entry name" value="PurL_repeat2"/>
    <property type="match status" value="1"/>
</dbReference>
<reference evidence="9 10" key="1">
    <citation type="submission" date="2013-08" db="EMBL/GenBank/DDBJ databases">
        <authorList>
            <person name="Durkin A.S."/>
            <person name="Haft D.R."/>
            <person name="McCorrison J."/>
            <person name="Torralba M."/>
            <person name="Gillis M."/>
            <person name="Haft D.H."/>
            <person name="Methe B."/>
            <person name="Sutton G."/>
            <person name="Nelson K.E."/>
        </authorList>
    </citation>
    <scope>NUCLEOTIDE SEQUENCE [LARGE SCALE GENOMIC DNA]</scope>
    <source>
        <strain evidence="9 10">F0195</strain>
    </source>
</reference>
<name>U2TRI6_9ACTN</name>
<dbReference type="AlphaFoldDB" id="U2TRI6"/>
<comment type="caution">
    <text evidence="9">The sequence shown here is derived from an EMBL/GenBank/DDBJ whole genome shotgun (WGS) entry which is preliminary data.</text>
</comment>
<dbReference type="PANTHER" id="PTHR10099:SF1">
    <property type="entry name" value="PHOSPHORIBOSYLFORMYLGLYCINAMIDINE SYNTHASE"/>
    <property type="match status" value="1"/>
</dbReference>
<dbReference type="Pfam" id="PF02769">
    <property type="entry name" value="AIRS_C"/>
    <property type="match status" value="1"/>
</dbReference>
<dbReference type="Gene3D" id="3.40.50.880">
    <property type="match status" value="1"/>
</dbReference>
<dbReference type="GO" id="GO:0046872">
    <property type="term" value="F:metal ion binding"/>
    <property type="evidence" value="ECO:0007669"/>
    <property type="project" value="UniProtKB-KW"/>
</dbReference>
<proteinExistence type="predicted"/>
<dbReference type="EMBL" id="AWEZ01000037">
    <property type="protein sequence ID" value="ERL09015.1"/>
    <property type="molecule type" value="Genomic_DNA"/>
</dbReference>
<keyword evidence="1 9" id="KW-0436">Ligase</keyword>
<dbReference type="GO" id="GO:0004642">
    <property type="term" value="F:phosphoribosylformylglycinamidine synthase activity"/>
    <property type="evidence" value="ECO:0007669"/>
    <property type="project" value="UniProtKB-EC"/>
</dbReference>
<organism evidence="9 10">
    <name type="scientific">Olsenella profusa F0195</name>
    <dbReference type="NCBI Taxonomy" id="1125712"/>
    <lineage>
        <taxon>Bacteria</taxon>
        <taxon>Bacillati</taxon>
        <taxon>Actinomycetota</taxon>
        <taxon>Coriobacteriia</taxon>
        <taxon>Coriobacteriales</taxon>
        <taxon>Atopobiaceae</taxon>
        <taxon>Olsenella</taxon>
    </lineage>
</organism>
<dbReference type="SMART" id="SM01211">
    <property type="entry name" value="GATase_5"/>
    <property type="match status" value="1"/>
</dbReference>
<feature type="domain" description="Phosphoribosylformylglycinamidine synthase linker" evidence="8">
    <location>
        <begin position="184"/>
        <end position="226"/>
    </location>
</feature>
<dbReference type="NCBIfam" id="TIGR01857">
    <property type="entry name" value="FGAM-synthase"/>
    <property type="match status" value="1"/>
</dbReference>
<evidence type="ECO:0000256" key="2">
    <source>
        <dbReference type="ARBA" id="ARBA00022723"/>
    </source>
</evidence>
<dbReference type="PATRIC" id="fig|1125712.3.peg.863"/>
<feature type="domain" description="PurM-like C-terminal" evidence="7">
    <location>
        <begin position="434"/>
        <end position="585"/>
    </location>
</feature>
<evidence type="ECO:0000256" key="4">
    <source>
        <dbReference type="ARBA" id="ARBA00022755"/>
    </source>
</evidence>
<dbReference type="EC" id="6.3.5.3" evidence="9"/>
<dbReference type="eggNOG" id="COG0046">
    <property type="taxonomic scope" value="Bacteria"/>
</dbReference>
<evidence type="ECO:0000313" key="10">
    <source>
        <dbReference type="Proteomes" id="UP000016638"/>
    </source>
</evidence>
<dbReference type="Pfam" id="PF18072">
    <property type="entry name" value="FGAR-AT_linker"/>
    <property type="match status" value="1"/>
</dbReference>
<dbReference type="Gene3D" id="3.30.1330.10">
    <property type="entry name" value="PurM-like, N-terminal domain"/>
    <property type="match status" value="2"/>
</dbReference>
<keyword evidence="10" id="KW-1185">Reference proteome</keyword>
<evidence type="ECO:0000256" key="1">
    <source>
        <dbReference type="ARBA" id="ARBA00022598"/>
    </source>
</evidence>
<evidence type="ECO:0000256" key="6">
    <source>
        <dbReference type="ARBA" id="ARBA00022842"/>
    </source>
</evidence>
<evidence type="ECO:0000256" key="3">
    <source>
        <dbReference type="ARBA" id="ARBA00022741"/>
    </source>
</evidence>
<evidence type="ECO:0000256" key="5">
    <source>
        <dbReference type="ARBA" id="ARBA00022840"/>
    </source>
</evidence>
<keyword evidence="6" id="KW-0460">Magnesium</keyword>
<sequence>MVSRVYVEKKPGFDVESQQLAHELRHTLGIRGLEGLRIINRYDVEGITRELFERCVPTVFSEPQSDVATTRRPAAGAGARVFAVEFLPGQFDQRADSASECIQLISQGERPAVASARLYYLTGDLSTQDVEAIKRYVINPVEAREASLATRRTLRVAYPTPEAVETITGFRTLTKRQLKAFIGEHGLAMDLADVTFCQRYFKDEQRDPTITEIRMIDTYWSDHCRHTTFGTQLEHVRIDDSLVGGAFERYLAVRHELGRDQRPVCLMDMGTIGAKYLKRKGTLRRLDESEEINACTVKCRVDVNGHDEDWLFLFKNETHNHPTEIEPFGGAATCIGGAIRDPLSGRSYVYQAMRVTGAADPTVPVSQTLPGKLPQRKLVRTAAMGYSSYGNQVGLATGQVSELYHPGYVAKRMEIGAVVGATPARHVRRERPAPGDRIILLGGRTGRDGIGGATGSSKAHNVESLAKDGAEVQKGNAPTERKLQRLFRREDACRLIKRCNDFGAGGVSVAIGELADGLSIDLDRVPKKYEGLDGTELAISESQERMAVALDPTDVDEFMRYAHEENLEATVVAEVTAEPRLRMSWGGATICDVSREFLSSNGASKHQDVHVLAQGTYEPTWRGDTIAQRMRSVVSDLNVASNKGLAERFDSTIGAATVLMPFGGRYQLTPPMAMVAKLPVPGETTTVSGMAWGFNPYLMSENQFTGAYLSVVESVAKLAAAGIDRRSMYLTFQEYFERLRDVPERWGKPTAAVLGALMAQLDLGIGSIGGKDSMSGSFEDLDVPPTLVSIATGLGALDRIASPEFKCTDSKLWLIRPAYQADGITPEPASFLKVLDFIQEHLGYGVLRAISTPGYGCLAEQLFKSAVGNRIGFGLANDVDSSILFRLAYGSFVIEVDEGTFIPVDRPGVIATFLGGTSAEYRMWAGREVIDLTELQEAWESGIESVFPYRGRGEDVEPVSFDALGRGVARRAPAVRTARPRVVIPVFPGNNCEYDSAAAFERVGAEVTTFIVNNLTPAAVVESTKAFVGEVQKSQIIMIPGGFSGGDEPDGSAKFITAFFRAPAVTEAVRDLLQARDGLMLGICNGFQALVKLGLVPYGDIVDMTDECATLTFNTIGRHQSRLVSTRIASTLSPWLSRCEVGDVHSIAISHGEGRLMAPRTLLDELVANGQVATQYVDDAGRPSQDLAVNPNGSLRAIEGITSPDGRVLGKMGHTERSTAGTFKNVSGNHFQPLFEGGVAYFA</sequence>
<keyword evidence="4" id="KW-0658">Purine biosynthesis</keyword>
<protein>
    <submittedName>
        <fullName evidence="9">Phosphoribosylformylglycinamidine synthase</fullName>
        <ecNumber evidence="9">6.3.5.3</ecNumber>
    </submittedName>
</protein>
<dbReference type="Proteomes" id="UP000016638">
    <property type="component" value="Unassembled WGS sequence"/>
</dbReference>